<name>A0A9P0LH76_ACAOB</name>
<proteinExistence type="predicted"/>
<dbReference type="AlphaFoldDB" id="A0A9P0LH76"/>
<gene>
    <name evidence="2" type="ORF">ACAOBT_LOCUS21466</name>
</gene>
<protein>
    <submittedName>
        <fullName evidence="2">Uncharacterized protein</fullName>
    </submittedName>
</protein>
<evidence type="ECO:0000256" key="1">
    <source>
        <dbReference type="SAM" id="MobiDB-lite"/>
    </source>
</evidence>
<reference evidence="2" key="1">
    <citation type="submission" date="2022-03" db="EMBL/GenBank/DDBJ databases">
        <authorList>
            <person name="Sayadi A."/>
        </authorList>
    </citation>
    <scope>NUCLEOTIDE SEQUENCE</scope>
</reference>
<evidence type="ECO:0000313" key="3">
    <source>
        <dbReference type="Proteomes" id="UP001152888"/>
    </source>
</evidence>
<sequence>MGDRALTDKELEGIINNMSDCEYESDVDDSVGDPDFENFSSSESTDSEFDAGTARKRKKLEICVEANANVGAIDTPVDSEVNLSESSESSSAAPTEM</sequence>
<evidence type="ECO:0000313" key="2">
    <source>
        <dbReference type="EMBL" id="CAH1993358.1"/>
    </source>
</evidence>
<keyword evidence="3" id="KW-1185">Reference proteome</keyword>
<dbReference type="EMBL" id="CAKOFQ010007170">
    <property type="protein sequence ID" value="CAH1993358.1"/>
    <property type="molecule type" value="Genomic_DNA"/>
</dbReference>
<dbReference type="OrthoDB" id="5876240at2759"/>
<feature type="compositionally biased region" description="Acidic residues" evidence="1">
    <location>
        <begin position="23"/>
        <end position="36"/>
    </location>
</feature>
<comment type="caution">
    <text evidence="2">The sequence shown here is derived from an EMBL/GenBank/DDBJ whole genome shotgun (WGS) entry which is preliminary data.</text>
</comment>
<dbReference type="Proteomes" id="UP001152888">
    <property type="component" value="Unassembled WGS sequence"/>
</dbReference>
<feature type="region of interest" description="Disordered" evidence="1">
    <location>
        <begin position="23"/>
        <end position="53"/>
    </location>
</feature>
<accession>A0A9P0LH76</accession>
<organism evidence="2 3">
    <name type="scientific">Acanthoscelides obtectus</name>
    <name type="common">Bean weevil</name>
    <name type="synonym">Bruchus obtectus</name>
    <dbReference type="NCBI Taxonomy" id="200917"/>
    <lineage>
        <taxon>Eukaryota</taxon>
        <taxon>Metazoa</taxon>
        <taxon>Ecdysozoa</taxon>
        <taxon>Arthropoda</taxon>
        <taxon>Hexapoda</taxon>
        <taxon>Insecta</taxon>
        <taxon>Pterygota</taxon>
        <taxon>Neoptera</taxon>
        <taxon>Endopterygota</taxon>
        <taxon>Coleoptera</taxon>
        <taxon>Polyphaga</taxon>
        <taxon>Cucujiformia</taxon>
        <taxon>Chrysomeloidea</taxon>
        <taxon>Chrysomelidae</taxon>
        <taxon>Bruchinae</taxon>
        <taxon>Bruchini</taxon>
        <taxon>Acanthoscelides</taxon>
    </lineage>
</organism>